<name>A0ACC0V458_9HYPO</name>
<comment type="caution">
    <text evidence="1">The sequence shown here is derived from an EMBL/GenBank/DDBJ whole genome shotgun (WGS) entry which is preliminary data.</text>
</comment>
<organism evidence="1 2">
    <name type="scientific">Trichothecium roseum</name>
    <dbReference type="NCBI Taxonomy" id="47278"/>
    <lineage>
        <taxon>Eukaryota</taxon>
        <taxon>Fungi</taxon>
        <taxon>Dikarya</taxon>
        <taxon>Ascomycota</taxon>
        <taxon>Pezizomycotina</taxon>
        <taxon>Sordariomycetes</taxon>
        <taxon>Hypocreomycetidae</taxon>
        <taxon>Hypocreales</taxon>
        <taxon>Hypocreales incertae sedis</taxon>
        <taxon>Trichothecium</taxon>
    </lineage>
</organism>
<gene>
    <name evidence="1" type="ORF">N3K66_004972</name>
</gene>
<keyword evidence="2" id="KW-1185">Reference proteome</keyword>
<sequence>MSAVGDDPAEDKRAGRPDQIEAMSASSNRSGRNAGSTHLGRLAFWNKDDELKRLASQDINLQRPGHHGVSAGESVVYRTYKRRWFGLAQMVLMNIIVSWDWLSFAPVASKAATYYSVPESSINWISTAFFLAFVSVFPLAVWVLHRSLHVAFIISAFLILIGNWIRYAGATHREGGSFAHAMVGEIVIGFAQPFVLAAPTRYSDLWFTNRGRVAATAVMSLANPLGAALGQLINPFWVSEPGDVSKMLLYVSIISTVCSAPALFVPAGPPTPVAPSSETPKLHIRESVGVVTKSLELWLILIPFAIYVGFFNSISSLLNQIMRPYGFTDDEAGIGGAILIVVGLVTAAVSSPILDRNKKFLFAIKTLVPVIALCYLVFIWMPETRSIPGPYVVLAVLGAACFALVPIALEYLIELSHPISPEITSTTAWAGGQLLGAIFVIISDALVAGEDASPPKHMKNALIFQAVVALVIALLPLSMGCFGRADKVGLRRIASDSR</sequence>
<proteinExistence type="predicted"/>
<reference evidence="1" key="1">
    <citation type="submission" date="2022-10" db="EMBL/GenBank/DDBJ databases">
        <title>Complete Genome of Trichothecium roseum strain YXFP-22015, a Plant Pathogen Isolated from Citrus.</title>
        <authorList>
            <person name="Wang Y."/>
            <person name="Zhu L."/>
        </authorList>
    </citation>
    <scope>NUCLEOTIDE SEQUENCE</scope>
    <source>
        <strain evidence="1">YXFP-22015</strain>
    </source>
</reference>
<dbReference type="EMBL" id="CM047943">
    <property type="protein sequence ID" value="KAI9900710.1"/>
    <property type="molecule type" value="Genomic_DNA"/>
</dbReference>
<protein>
    <submittedName>
        <fullName evidence="1">Uncharacterized protein</fullName>
    </submittedName>
</protein>
<accession>A0ACC0V458</accession>
<evidence type="ECO:0000313" key="2">
    <source>
        <dbReference type="Proteomes" id="UP001163324"/>
    </source>
</evidence>
<evidence type="ECO:0000313" key="1">
    <source>
        <dbReference type="EMBL" id="KAI9900710.1"/>
    </source>
</evidence>
<dbReference type="Proteomes" id="UP001163324">
    <property type="component" value="Chromosome 4"/>
</dbReference>